<evidence type="ECO:0000256" key="1">
    <source>
        <dbReference type="SAM" id="Phobius"/>
    </source>
</evidence>
<feature type="transmembrane region" description="Helical" evidence="1">
    <location>
        <begin position="345"/>
        <end position="369"/>
    </location>
</feature>
<evidence type="ECO:0008006" key="4">
    <source>
        <dbReference type="Google" id="ProtNLM"/>
    </source>
</evidence>
<dbReference type="Gene3D" id="3.90.1720.10">
    <property type="entry name" value="endopeptidase domain like (from Nostoc punctiforme)"/>
    <property type="match status" value="1"/>
</dbReference>
<evidence type="ECO:0000313" key="3">
    <source>
        <dbReference type="Proteomes" id="UP000596742"/>
    </source>
</evidence>
<keyword evidence="3" id="KW-1185">Reference proteome</keyword>
<dbReference type="EMBL" id="UYJE01001155">
    <property type="protein sequence ID" value="VDH99587.1"/>
    <property type="molecule type" value="Genomic_DNA"/>
</dbReference>
<dbReference type="AlphaFoldDB" id="A0A8B6C441"/>
<organism evidence="2 3">
    <name type="scientific">Mytilus galloprovincialis</name>
    <name type="common">Mediterranean mussel</name>
    <dbReference type="NCBI Taxonomy" id="29158"/>
    <lineage>
        <taxon>Eukaryota</taxon>
        <taxon>Metazoa</taxon>
        <taxon>Spiralia</taxon>
        <taxon>Lophotrochozoa</taxon>
        <taxon>Mollusca</taxon>
        <taxon>Bivalvia</taxon>
        <taxon>Autobranchia</taxon>
        <taxon>Pteriomorphia</taxon>
        <taxon>Mytilida</taxon>
        <taxon>Mytiloidea</taxon>
        <taxon>Mytilidae</taxon>
        <taxon>Mytilinae</taxon>
        <taxon>Mytilus</taxon>
    </lineage>
</organism>
<keyword evidence="1" id="KW-1133">Transmembrane helix</keyword>
<dbReference type="OrthoDB" id="6200346at2759"/>
<dbReference type="Proteomes" id="UP000596742">
    <property type="component" value="Unassembled WGS sequence"/>
</dbReference>
<keyword evidence="1" id="KW-0472">Membrane</keyword>
<feature type="transmembrane region" description="Helical" evidence="1">
    <location>
        <begin position="375"/>
        <end position="404"/>
    </location>
</feature>
<evidence type="ECO:0000313" key="2">
    <source>
        <dbReference type="EMBL" id="VDH99587.1"/>
    </source>
</evidence>
<proteinExistence type="predicted"/>
<gene>
    <name evidence="2" type="ORF">MGAL_10B032634</name>
</gene>
<sequence length="501" mass="56982">MELGEEQSLIISTFDEFYKQVKQKEIGKFSHFKVERKRGCCSYSHHFMLLEILKIPDMYETEKNLIQVVIGHYTSSIEICTNDSNFGVGKFVCEKKDIKRNETSDLFDFSAGLFLAKHTESIQSGNLLDKYTRQERLCEQLGEREYDFRHNNCEHAINCIISGKRYSKEADEKSCCADFCTTTIGEFKEVGLKVALIIAFVSSLAGSLIRYSYISLIVAGTILYTSHEGKNGTCSTPKILQFIPLGKNVIKHAKHVLDHHTTIHKLLDDPSGQQIIEDIESTFEEAFICKIAFDLAYDAIMKTINFSIFVSVSIESIFLIIKLRFTFCPLLKRLGWKSTDVWRKIVTRVCSGYLSIFVGILSGFFGQAIMSPPAVFYFLFNLLSSIVSRYMFTLLIGFFFDLLFKRKDIAYSRSSGLSSCFQNSCCCNNGSRKGYSRIPGDKTICTRMSLCCRSCCSKETIRSIISTCYSLLSMSFCSFVFLSCLCLCIFGIIYPFVKYLD</sequence>
<comment type="caution">
    <text evidence="2">The sequence shown here is derived from an EMBL/GenBank/DDBJ whole genome shotgun (WGS) entry which is preliminary data.</text>
</comment>
<accession>A0A8B6C441</accession>
<feature type="transmembrane region" description="Helical" evidence="1">
    <location>
        <begin position="306"/>
        <end position="325"/>
    </location>
</feature>
<protein>
    <recommendedName>
        <fullName evidence="4">LRAT domain-containing protein</fullName>
    </recommendedName>
</protein>
<reference evidence="2" key="1">
    <citation type="submission" date="2018-11" db="EMBL/GenBank/DDBJ databases">
        <authorList>
            <person name="Alioto T."/>
            <person name="Alioto T."/>
        </authorList>
    </citation>
    <scope>NUCLEOTIDE SEQUENCE</scope>
</reference>
<name>A0A8B6C441_MYTGA</name>
<feature type="transmembrane region" description="Helical" evidence="1">
    <location>
        <begin position="471"/>
        <end position="497"/>
    </location>
</feature>
<keyword evidence="1" id="KW-0812">Transmembrane</keyword>